<organism evidence="1 2">
    <name type="scientific">Elysia marginata</name>
    <dbReference type="NCBI Taxonomy" id="1093978"/>
    <lineage>
        <taxon>Eukaryota</taxon>
        <taxon>Metazoa</taxon>
        <taxon>Spiralia</taxon>
        <taxon>Lophotrochozoa</taxon>
        <taxon>Mollusca</taxon>
        <taxon>Gastropoda</taxon>
        <taxon>Heterobranchia</taxon>
        <taxon>Euthyneura</taxon>
        <taxon>Panpulmonata</taxon>
        <taxon>Sacoglossa</taxon>
        <taxon>Placobranchoidea</taxon>
        <taxon>Plakobranchidae</taxon>
        <taxon>Elysia</taxon>
    </lineage>
</organism>
<dbReference type="PANTHER" id="PTHR37162:SF1">
    <property type="entry name" value="BED-TYPE DOMAIN-CONTAINING PROTEIN"/>
    <property type="match status" value="1"/>
</dbReference>
<protein>
    <submittedName>
        <fullName evidence="1">Uncharacterized protein</fullName>
    </submittedName>
</protein>
<dbReference type="AlphaFoldDB" id="A0AAV4HMX1"/>
<comment type="caution">
    <text evidence="1">The sequence shown here is derived from an EMBL/GenBank/DDBJ whole genome shotgun (WGS) entry which is preliminary data.</text>
</comment>
<accession>A0AAV4HMX1</accession>
<evidence type="ECO:0000313" key="2">
    <source>
        <dbReference type="Proteomes" id="UP000762676"/>
    </source>
</evidence>
<reference evidence="1 2" key="1">
    <citation type="journal article" date="2021" name="Elife">
        <title>Chloroplast acquisition without the gene transfer in kleptoplastic sea slugs, Plakobranchus ocellatus.</title>
        <authorList>
            <person name="Maeda T."/>
            <person name="Takahashi S."/>
            <person name="Yoshida T."/>
            <person name="Shimamura S."/>
            <person name="Takaki Y."/>
            <person name="Nagai Y."/>
            <person name="Toyoda A."/>
            <person name="Suzuki Y."/>
            <person name="Arimoto A."/>
            <person name="Ishii H."/>
            <person name="Satoh N."/>
            <person name="Nishiyama T."/>
            <person name="Hasebe M."/>
            <person name="Maruyama T."/>
            <person name="Minagawa J."/>
            <person name="Obokata J."/>
            <person name="Shigenobu S."/>
        </authorList>
    </citation>
    <scope>NUCLEOTIDE SEQUENCE [LARGE SCALE GENOMIC DNA]</scope>
</reference>
<gene>
    <name evidence="1" type="ORF">ElyMa_001046400</name>
</gene>
<name>A0AAV4HMX1_9GAST</name>
<proteinExistence type="predicted"/>
<sequence>MVTVVTTSTILLKSFVNLSKFEHCVERLFDDLHIDFKWSSESRDLIAELCFLFDLNYSVQPRFVPHRWLSAYDIALATLRLYDVYRLFYFPFVDNMSTYRKEIQAIMNKLPTTKPQLRVQSIFEILKLKYKTMTKEGKSRKQRIVERLFHNNVKTSFILNFYASALPMLKQYVPLFQTQAPKIHKLHDAQVDTTRKLLASSIKPEKLVDLNPKQMASSDVGSVINNLKLNQIFIGKQARDLIKDCDEDHRNQLLILVRVSRA</sequence>
<dbReference type="PANTHER" id="PTHR37162">
    <property type="entry name" value="HAT FAMILY DIMERISATION DOMAINCONTAINING PROTEIN-RELATED"/>
    <property type="match status" value="1"/>
</dbReference>
<evidence type="ECO:0000313" key="1">
    <source>
        <dbReference type="EMBL" id="GFR99492.1"/>
    </source>
</evidence>
<keyword evidence="2" id="KW-1185">Reference proteome</keyword>
<dbReference type="EMBL" id="BMAT01002127">
    <property type="protein sequence ID" value="GFR99492.1"/>
    <property type="molecule type" value="Genomic_DNA"/>
</dbReference>
<dbReference type="Proteomes" id="UP000762676">
    <property type="component" value="Unassembled WGS sequence"/>
</dbReference>